<dbReference type="PANTHER" id="PTHR46865">
    <property type="entry name" value="OXIDOREDUCTASE-RELATED"/>
    <property type="match status" value="1"/>
</dbReference>
<keyword evidence="2" id="KW-0274">FAD</keyword>
<reference evidence="5" key="1">
    <citation type="submission" date="2020-01" db="EMBL/GenBank/DDBJ databases">
        <authorList>
            <consortium name="DOE Joint Genome Institute"/>
            <person name="Haridas S."/>
            <person name="Albert R."/>
            <person name="Binder M."/>
            <person name="Bloem J."/>
            <person name="Labutti K."/>
            <person name="Salamov A."/>
            <person name="Andreopoulos B."/>
            <person name="Baker S.E."/>
            <person name="Barry K."/>
            <person name="Bills G."/>
            <person name="Bluhm B.H."/>
            <person name="Cannon C."/>
            <person name="Castanera R."/>
            <person name="Culley D.E."/>
            <person name="Daum C."/>
            <person name="Ezra D."/>
            <person name="Gonzalez J.B."/>
            <person name="Henrissat B."/>
            <person name="Kuo A."/>
            <person name="Liang C."/>
            <person name="Lipzen A."/>
            <person name="Lutzoni F."/>
            <person name="Magnuson J."/>
            <person name="Mondo S."/>
            <person name="Nolan M."/>
            <person name="Ohm R."/>
            <person name="Pangilinan J."/>
            <person name="Park H.-J."/>
            <person name="Ramirez L."/>
            <person name="Alfaro M."/>
            <person name="Sun H."/>
            <person name="Tritt A."/>
            <person name="Yoshinaga Y."/>
            <person name="Zwiers L.-H."/>
            <person name="Turgeon B.G."/>
            <person name="Goodwin S.B."/>
            <person name="Spatafora J.W."/>
            <person name="Crous P.W."/>
            <person name="Grigoriev I.V."/>
        </authorList>
    </citation>
    <scope>NUCLEOTIDE SEQUENCE</scope>
    <source>
        <strain evidence="5">CBS 394.84</strain>
    </source>
</reference>
<evidence type="ECO:0000259" key="4">
    <source>
        <dbReference type="Pfam" id="PF01494"/>
    </source>
</evidence>
<dbReference type="Proteomes" id="UP000800039">
    <property type="component" value="Unassembled WGS sequence"/>
</dbReference>
<evidence type="ECO:0000313" key="6">
    <source>
        <dbReference type="Proteomes" id="UP000800039"/>
    </source>
</evidence>
<name>A0A9P4GCC1_9PLEO</name>
<dbReference type="Pfam" id="PF01494">
    <property type="entry name" value="FAD_binding_3"/>
    <property type="match status" value="1"/>
</dbReference>
<keyword evidence="6" id="KW-1185">Reference proteome</keyword>
<evidence type="ECO:0000256" key="2">
    <source>
        <dbReference type="ARBA" id="ARBA00022827"/>
    </source>
</evidence>
<dbReference type="Gene3D" id="3.50.50.60">
    <property type="entry name" value="FAD/NAD(P)-binding domain"/>
    <property type="match status" value="1"/>
</dbReference>
<protein>
    <submittedName>
        <fullName evidence="5">FAD/NAD(P)-binding domain-containing protein</fullName>
    </submittedName>
</protein>
<dbReference type="OrthoDB" id="655030at2759"/>
<dbReference type="GO" id="GO:0071949">
    <property type="term" value="F:FAD binding"/>
    <property type="evidence" value="ECO:0007669"/>
    <property type="project" value="InterPro"/>
</dbReference>
<dbReference type="AlphaFoldDB" id="A0A9P4GCC1"/>
<evidence type="ECO:0000256" key="3">
    <source>
        <dbReference type="ARBA" id="ARBA00023002"/>
    </source>
</evidence>
<evidence type="ECO:0000256" key="1">
    <source>
        <dbReference type="ARBA" id="ARBA00022630"/>
    </source>
</evidence>
<comment type="caution">
    <text evidence="5">The sequence shown here is derived from an EMBL/GenBank/DDBJ whole genome shotgun (WGS) entry which is preliminary data.</text>
</comment>
<organism evidence="5 6">
    <name type="scientific">Cucurbitaria berberidis CBS 394.84</name>
    <dbReference type="NCBI Taxonomy" id="1168544"/>
    <lineage>
        <taxon>Eukaryota</taxon>
        <taxon>Fungi</taxon>
        <taxon>Dikarya</taxon>
        <taxon>Ascomycota</taxon>
        <taxon>Pezizomycotina</taxon>
        <taxon>Dothideomycetes</taxon>
        <taxon>Pleosporomycetidae</taxon>
        <taxon>Pleosporales</taxon>
        <taxon>Pleosporineae</taxon>
        <taxon>Cucurbitariaceae</taxon>
        <taxon>Cucurbitaria</taxon>
    </lineage>
</organism>
<keyword evidence="1" id="KW-0285">Flavoprotein</keyword>
<dbReference type="SUPFAM" id="SSF51905">
    <property type="entry name" value="FAD/NAD(P)-binding domain"/>
    <property type="match status" value="1"/>
</dbReference>
<keyword evidence="3" id="KW-0560">Oxidoreductase</keyword>
<dbReference type="Gene3D" id="3.30.9.10">
    <property type="entry name" value="D-Amino Acid Oxidase, subunit A, domain 2"/>
    <property type="match status" value="1"/>
</dbReference>
<dbReference type="InterPro" id="IPR002938">
    <property type="entry name" value="FAD-bd"/>
</dbReference>
<dbReference type="GeneID" id="63855194"/>
<dbReference type="RefSeq" id="XP_040785831.1">
    <property type="nucleotide sequence ID" value="XM_040937944.1"/>
</dbReference>
<evidence type="ECO:0000313" key="5">
    <source>
        <dbReference type="EMBL" id="KAF1843268.1"/>
    </source>
</evidence>
<proteinExistence type="predicted"/>
<accession>A0A9P4GCC1</accession>
<sequence length="428" mass="47722">MSTSAPSLHILIAGSGIAGPCLAFWLHRFQPSSQITILERSPELRLGGQAIDLRSAAVPIVERMGLLGKVREKTTTEVGMEFVYADGKTKATFPASGNAEQQSMTSEFEILRGDMAKLLYDETKHLESVKYVFDEMIIAVEEKDSGKIEVTFQNSLPRLEFDLVVGADGMMSRTRRLVFGHGPKNDDYLYRLGQYSALFTMQRTEEDTKFAQWYNAPKGRLVLLRPDQYGTTRAYISVTDGNLSRFDEIDRLLQEGTREQQQAWFEREFQGAGWQTDRVMRGMKEADDYYIQQIAQVRMDTWVKGHVALVGDAAYCPSPISGVGTGAAIVGAYVLAGEISKSPTDIPYALSQYEKVARPFVDKVQKLVPGTPQIANPQTEWGIKLFNTVAGVLSHPFAKRFGSIVYSWIPAMGPTTIWSPPEYGRAET</sequence>
<dbReference type="EMBL" id="ML976617">
    <property type="protein sequence ID" value="KAF1843268.1"/>
    <property type="molecule type" value="Genomic_DNA"/>
</dbReference>
<dbReference type="PRINTS" id="PR00420">
    <property type="entry name" value="RNGMNOXGNASE"/>
</dbReference>
<dbReference type="GO" id="GO:0016491">
    <property type="term" value="F:oxidoreductase activity"/>
    <property type="evidence" value="ECO:0007669"/>
    <property type="project" value="UniProtKB-KW"/>
</dbReference>
<dbReference type="PANTHER" id="PTHR46865:SF2">
    <property type="entry name" value="MONOOXYGENASE"/>
    <property type="match status" value="1"/>
</dbReference>
<feature type="domain" description="FAD-binding" evidence="4">
    <location>
        <begin position="9"/>
        <end position="364"/>
    </location>
</feature>
<dbReference type="InterPro" id="IPR036188">
    <property type="entry name" value="FAD/NAD-bd_sf"/>
</dbReference>
<gene>
    <name evidence="5" type="ORF">K460DRAFT_418361</name>
</gene>
<dbReference type="InterPro" id="IPR051704">
    <property type="entry name" value="FAD_aromatic-hydroxylase"/>
</dbReference>